<proteinExistence type="predicted"/>
<gene>
    <name evidence="2" type="ORF">FHS29_002719</name>
</gene>
<comment type="caution">
    <text evidence="2">The sequence shown here is derived from an EMBL/GenBank/DDBJ whole genome shotgun (WGS) entry which is preliminary data.</text>
</comment>
<dbReference type="AlphaFoldDB" id="A0A841CGK9"/>
<evidence type="ECO:0000313" key="3">
    <source>
        <dbReference type="Proteomes" id="UP000547510"/>
    </source>
</evidence>
<protein>
    <recommendedName>
        <fullName evidence="1">DUF4873 domain-containing protein</fullName>
    </recommendedName>
</protein>
<dbReference type="Pfam" id="PF16170">
    <property type="entry name" value="DUF4873"/>
    <property type="match status" value="1"/>
</dbReference>
<reference evidence="2 3" key="1">
    <citation type="submission" date="2020-08" db="EMBL/GenBank/DDBJ databases">
        <title>Genomic Encyclopedia of Type Strains, Phase III (KMG-III): the genomes of soil and plant-associated and newly described type strains.</title>
        <authorList>
            <person name="Whitman W."/>
        </authorList>
    </citation>
    <scope>NUCLEOTIDE SEQUENCE [LARGE SCALE GENOMIC DNA]</scope>
    <source>
        <strain evidence="2 3">CECT 8640</strain>
    </source>
</reference>
<accession>A0A841CGK9</accession>
<dbReference type="InterPro" id="IPR032371">
    <property type="entry name" value="DUF4873"/>
</dbReference>
<dbReference type="RefSeq" id="WP_184690961.1">
    <property type="nucleotide sequence ID" value="NZ_JACHJN010000004.1"/>
</dbReference>
<sequence length="109" mass="12195">MSEDREHDEDGYTGEAVLVFDQREVPVEVELRGYFQPIDGRYHWYGRVAANDQVTELVAAGARSAELRTPTGSATGALTDQDPWQRYRVAGTSTPPFVIRPAPEPAERF</sequence>
<keyword evidence="3" id="KW-1185">Reference proteome</keyword>
<dbReference type="EMBL" id="JACHJN010000004">
    <property type="protein sequence ID" value="MBB5956133.1"/>
    <property type="molecule type" value="Genomic_DNA"/>
</dbReference>
<evidence type="ECO:0000313" key="2">
    <source>
        <dbReference type="EMBL" id="MBB5956133.1"/>
    </source>
</evidence>
<feature type="domain" description="DUF4873" evidence="1">
    <location>
        <begin position="9"/>
        <end position="98"/>
    </location>
</feature>
<dbReference type="Proteomes" id="UP000547510">
    <property type="component" value="Unassembled WGS sequence"/>
</dbReference>
<name>A0A841CGK9_9PSEU</name>
<organism evidence="2 3">
    <name type="scientific">Saccharothrix tamanrassetensis</name>
    <dbReference type="NCBI Taxonomy" id="1051531"/>
    <lineage>
        <taxon>Bacteria</taxon>
        <taxon>Bacillati</taxon>
        <taxon>Actinomycetota</taxon>
        <taxon>Actinomycetes</taxon>
        <taxon>Pseudonocardiales</taxon>
        <taxon>Pseudonocardiaceae</taxon>
        <taxon>Saccharothrix</taxon>
    </lineage>
</organism>
<evidence type="ECO:0000259" key="1">
    <source>
        <dbReference type="Pfam" id="PF16170"/>
    </source>
</evidence>